<organism evidence="1 2">
    <name type="scientific">Candidatus Amunia macphersoniae</name>
    <dbReference type="NCBI Taxonomy" id="3127014"/>
    <lineage>
        <taxon>Bacteria</taxon>
        <taxon>Bacillati</taxon>
        <taxon>Candidatus Dormiibacterota</taxon>
        <taxon>Candidatus Dormibacteria</taxon>
        <taxon>Candidatus Aeolococcales</taxon>
        <taxon>Candidatus Aeolococcaceae</taxon>
        <taxon>Candidatus Amunia</taxon>
    </lineage>
</organism>
<comment type="caution">
    <text evidence="1">The sequence shown here is derived from an EMBL/GenBank/DDBJ whole genome shotgun (WGS) entry which is preliminary data.</text>
</comment>
<reference evidence="1 2" key="1">
    <citation type="submission" date="2020-10" db="EMBL/GenBank/DDBJ databases">
        <title>Ca. Dormibacterota MAGs.</title>
        <authorList>
            <person name="Montgomery K."/>
        </authorList>
    </citation>
    <scope>NUCLEOTIDE SEQUENCE [LARGE SCALE GENOMIC DNA]</scope>
    <source>
        <strain evidence="1">Mitchell_Peninsula_5</strain>
    </source>
</reference>
<name>A0A934N9V7_9BACT</name>
<evidence type="ECO:0000313" key="1">
    <source>
        <dbReference type="EMBL" id="MBJ7609457.1"/>
    </source>
</evidence>
<sequence>MNRQVVDRIVAATLYEGYLLYPYRPSSVKNQVRWTFGGVYPREYSEAVRGAEPWVATTECLLRGGDDATVEVTVRFLHVVTRVVGRLETPSPEPPADGTAGLQRVDAFELDGRIHRTWDEAAERKLDAGLCTVGELLRAPRTLALTVDAGGDVEWLRGADGLIAGALVREHQPLCVSADVSAERMTPDVARIRVSITNVTPVSDEQVANREVALRHALVSTHVVLGAGDGGGWLSVTDPPPDAVELAAACVNTGLWPVLVGDPGSDDTILASPIILEDHPQVAAESAGDLFDSTEIDEILSLRILTLTDVEKAEMRAADERARAMLDRTESLTQDDFMRMHGTLRPVAPRIGGRQ</sequence>
<gene>
    <name evidence="1" type="ORF">JF887_08515</name>
</gene>
<protein>
    <submittedName>
        <fullName evidence="1">Uncharacterized protein</fullName>
    </submittedName>
</protein>
<dbReference type="Proteomes" id="UP000614410">
    <property type="component" value="Unassembled WGS sequence"/>
</dbReference>
<dbReference type="EMBL" id="JAEKNN010000045">
    <property type="protein sequence ID" value="MBJ7609457.1"/>
    <property type="molecule type" value="Genomic_DNA"/>
</dbReference>
<evidence type="ECO:0000313" key="2">
    <source>
        <dbReference type="Proteomes" id="UP000614410"/>
    </source>
</evidence>
<accession>A0A934N9V7</accession>
<proteinExistence type="predicted"/>
<dbReference type="AlphaFoldDB" id="A0A934N9V7"/>